<dbReference type="Pfam" id="PF05552">
    <property type="entry name" value="MS_channel_1st_1"/>
    <property type="match status" value="1"/>
</dbReference>
<dbReference type="InterPro" id="IPR045275">
    <property type="entry name" value="MscS_archaea/bacteria_type"/>
</dbReference>
<sequence>MEKFAGGLENMISNIMGALPKIGVGVLILIIGGFIVKAFLRGLRHRFEKREMEKSLMGFLLSIIQAILYILLLLTAASTMGIQTSSFLAMFASAGLAIGLALQGSLSNFAGGVLILLFKPFKVGEYISNTSGVEGTVEKIDLLYTTITGATGLKIYCPNGPLANSVITNYTDITSRRYDFVVGISYDANIKTAQDVILAALAKFDLVKQDPKPIIFVNSLADSSVNLNVRVWMDRANYWDSVFVIQQIVKNALDEANIEIPFPQRDVHVISDKHIRD</sequence>
<name>A0A164A6F3_9FLAO</name>
<keyword evidence="13" id="KW-1185">Reference proteome</keyword>
<feature type="transmembrane region" description="Helical" evidence="7">
    <location>
        <begin position="89"/>
        <end position="118"/>
    </location>
</feature>
<feature type="transmembrane region" description="Helical" evidence="7">
    <location>
        <begin position="12"/>
        <end position="36"/>
    </location>
</feature>
<feature type="domain" description="Mechanosensitive ion channel MscS C-terminal" evidence="9">
    <location>
        <begin position="180"/>
        <end position="260"/>
    </location>
</feature>
<dbReference type="SUPFAM" id="SSF50182">
    <property type="entry name" value="Sm-like ribonucleoproteins"/>
    <property type="match status" value="1"/>
</dbReference>
<evidence type="ECO:0000259" key="8">
    <source>
        <dbReference type="Pfam" id="PF00924"/>
    </source>
</evidence>
<dbReference type="SUPFAM" id="SSF82861">
    <property type="entry name" value="Mechanosensitive channel protein MscS (YggB), transmembrane region"/>
    <property type="match status" value="1"/>
</dbReference>
<dbReference type="Proteomes" id="UP000183077">
    <property type="component" value="Unassembled WGS sequence"/>
</dbReference>
<organism evidence="11 13">
    <name type="scientific">Myroides marinus</name>
    <dbReference type="NCBI Taxonomy" id="703342"/>
    <lineage>
        <taxon>Bacteria</taxon>
        <taxon>Pseudomonadati</taxon>
        <taxon>Bacteroidota</taxon>
        <taxon>Flavobacteriia</taxon>
        <taxon>Flavobacteriales</taxon>
        <taxon>Flavobacteriaceae</taxon>
        <taxon>Myroides</taxon>
    </lineage>
</organism>
<dbReference type="GO" id="GO:0005886">
    <property type="term" value="C:plasma membrane"/>
    <property type="evidence" value="ECO:0007669"/>
    <property type="project" value="UniProtKB-SubCell"/>
</dbReference>
<evidence type="ECO:0000256" key="6">
    <source>
        <dbReference type="ARBA" id="ARBA00023136"/>
    </source>
</evidence>
<feature type="domain" description="Mechanosensitive ion channel transmembrane helices 2/3" evidence="10">
    <location>
        <begin position="66"/>
        <end position="103"/>
    </location>
</feature>
<dbReference type="PANTHER" id="PTHR30221:SF1">
    <property type="entry name" value="SMALL-CONDUCTANCE MECHANOSENSITIVE CHANNEL"/>
    <property type="match status" value="1"/>
</dbReference>
<dbReference type="Gene3D" id="1.10.287.1260">
    <property type="match status" value="1"/>
</dbReference>
<keyword evidence="3" id="KW-1003">Cell membrane</keyword>
<reference evidence="11 13" key="1">
    <citation type="submission" date="2016-01" db="EMBL/GenBank/DDBJ databases">
        <title>Whole genome sequencing of Myroides marinus L41.</title>
        <authorList>
            <person name="Hong K.W."/>
        </authorList>
    </citation>
    <scope>NUCLEOTIDE SEQUENCE [LARGE SCALE GENOMIC DNA]</scope>
    <source>
        <strain evidence="11 13">L41</strain>
    </source>
</reference>
<dbReference type="GeneID" id="82255542"/>
<reference evidence="12 14" key="2">
    <citation type="submission" date="2016-10" db="EMBL/GenBank/DDBJ databases">
        <authorList>
            <person name="de Groot N.N."/>
        </authorList>
    </citation>
    <scope>NUCLEOTIDE SEQUENCE [LARGE SCALE GENOMIC DNA]</scope>
    <source>
        <strain evidence="12 14">DSM 23048</strain>
    </source>
</reference>
<evidence type="ECO:0000256" key="1">
    <source>
        <dbReference type="ARBA" id="ARBA00004651"/>
    </source>
</evidence>
<feature type="transmembrane region" description="Helical" evidence="7">
    <location>
        <begin position="56"/>
        <end position="77"/>
    </location>
</feature>
<evidence type="ECO:0000259" key="10">
    <source>
        <dbReference type="Pfam" id="PF21088"/>
    </source>
</evidence>
<evidence type="ECO:0000256" key="7">
    <source>
        <dbReference type="SAM" id="Phobius"/>
    </source>
</evidence>
<dbReference type="Gene3D" id="2.30.30.60">
    <property type="match status" value="1"/>
</dbReference>
<gene>
    <name evidence="11" type="ORF">AV926_05710</name>
    <name evidence="12" type="ORF">SAMN04488018_101312</name>
</gene>
<feature type="domain" description="Mechanosensitive ion channel MscS" evidence="8">
    <location>
        <begin position="105"/>
        <end position="171"/>
    </location>
</feature>
<evidence type="ECO:0000256" key="5">
    <source>
        <dbReference type="ARBA" id="ARBA00022989"/>
    </source>
</evidence>
<evidence type="ECO:0000313" key="11">
    <source>
        <dbReference type="EMBL" id="KZE83041.1"/>
    </source>
</evidence>
<dbReference type="Pfam" id="PF21082">
    <property type="entry name" value="MS_channel_3rd"/>
    <property type="match status" value="1"/>
</dbReference>
<dbReference type="Proteomes" id="UP000076630">
    <property type="component" value="Unassembled WGS sequence"/>
</dbReference>
<comment type="similarity">
    <text evidence="2">Belongs to the MscS (TC 1.A.23) family.</text>
</comment>
<dbReference type="GO" id="GO:0008381">
    <property type="term" value="F:mechanosensitive monoatomic ion channel activity"/>
    <property type="evidence" value="ECO:0007669"/>
    <property type="project" value="InterPro"/>
</dbReference>
<dbReference type="InterPro" id="IPR011066">
    <property type="entry name" value="MscS_channel_C_sf"/>
</dbReference>
<protein>
    <submittedName>
        <fullName evidence="11">Mechanosensitive ion channel protein MscS</fullName>
    </submittedName>
    <submittedName>
        <fullName evidence="12">Small conductance mechanosensitive channel</fullName>
    </submittedName>
</protein>
<evidence type="ECO:0000256" key="3">
    <source>
        <dbReference type="ARBA" id="ARBA00022475"/>
    </source>
</evidence>
<dbReference type="EMBL" id="FNYS01000001">
    <property type="protein sequence ID" value="SEI51771.1"/>
    <property type="molecule type" value="Genomic_DNA"/>
</dbReference>
<dbReference type="Gene3D" id="3.30.70.100">
    <property type="match status" value="1"/>
</dbReference>
<keyword evidence="6 7" id="KW-0472">Membrane</keyword>
<proteinExistence type="inferred from homology"/>
<dbReference type="InterPro" id="IPR008910">
    <property type="entry name" value="MSC_TM_helix"/>
</dbReference>
<dbReference type="RefSeq" id="WP_038985007.1">
    <property type="nucleotide sequence ID" value="NZ_FNYS01000001.1"/>
</dbReference>
<dbReference type="InterPro" id="IPR023408">
    <property type="entry name" value="MscS_beta-dom_sf"/>
</dbReference>
<keyword evidence="5 7" id="KW-1133">Transmembrane helix</keyword>
<dbReference type="SUPFAM" id="SSF82689">
    <property type="entry name" value="Mechanosensitive channel protein MscS (YggB), C-terminal domain"/>
    <property type="match status" value="1"/>
</dbReference>
<dbReference type="InterPro" id="IPR006685">
    <property type="entry name" value="MscS_channel_2nd"/>
</dbReference>
<dbReference type="InterPro" id="IPR011014">
    <property type="entry name" value="MscS_channel_TM-2"/>
</dbReference>
<dbReference type="Pfam" id="PF21088">
    <property type="entry name" value="MS_channel_1st"/>
    <property type="match status" value="1"/>
</dbReference>
<keyword evidence="4 7" id="KW-0812">Transmembrane</keyword>
<evidence type="ECO:0000256" key="2">
    <source>
        <dbReference type="ARBA" id="ARBA00008017"/>
    </source>
</evidence>
<dbReference type="EMBL" id="LQNU01000041">
    <property type="protein sequence ID" value="KZE83041.1"/>
    <property type="molecule type" value="Genomic_DNA"/>
</dbReference>
<evidence type="ECO:0000256" key="4">
    <source>
        <dbReference type="ARBA" id="ARBA00022692"/>
    </source>
</evidence>
<evidence type="ECO:0000313" key="12">
    <source>
        <dbReference type="EMBL" id="SEI51771.1"/>
    </source>
</evidence>
<evidence type="ECO:0000259" key="9">
    <source>
        <dbReference type="Pfam" id="PF21082"/>
    </source>
</evidence>
<comment type="subcellular location">
    <subcellularLocation>
        <location evidence="1">Cell membrane</location>
        <topology evidence="1">Multi-pass membrane protein</topology>
    </subcellularLocation>
</comment>
<dbReference type="InterPro" id="IPR049142">
    <property type="entry name" value="MS_channel_1st"/>
</dbReference>
<dbReference type="AlphaFoldDB" id="A0A164A6F3"/>
<dbReference type="Pfam" id="PF00924">
    <property type="entry name" value="MS_channel_2nd"/>
    <property type="match status" value="1"/>
</dbReference>
<dbReference type="InterPro" id="IPR010920">
    <property type="entry name" value="LSM_dom_sf"/>
</dbReference>
<dbReference type="PANTHER" id="PTHR30221">
    <property type="entry name" value="SMALL-CONDUCTANCE MECHANOSENSITIVE CHANNEL"/>
    <property type="match status" value="1"/>
</dbReference>
<accession>A0A164A6F3</accession>
<evidence type="ECO:0000313" key="14">
    <source>
        <dbReference type="Proteomes" id="UP000183077"/>
    </source>
</evidence>
<dbReference type="OrthoDB" id="9809206at2"/>
<evidence type="ECO:0000313" key="13">
    <source>
        <dbReference type="Proteomes" id="UP000076630"/>
    </source>
</evidence>
<dbReference type="InterPro" id="IPR049278">
    <property type="entry name" value="MS_channel_C"/>
</dbReference>